<feature type="region of interest" description="Disordered" evidence="1">
    <location>
        <begin position="1"/>
        <end position="63"/>
    </location>
</feature>
<dbReference type="InterPro" id="IPR005183">
    <property type="entry name" value="DUF305_CopM-like"/>
</dbReference>
<name>A0A9D2N105_9FIRM</name>
<evidence type="ECO:0000259" key="2">
    <source>
        <dbReference type="Pfam" id="PF03713"/>
    </source>
</evidence>
<evidence type="ECO:0000313" key="3">
    <source>
        <dbReference type="EMBL" id="HJC05942.1"/>
    </source>
</evidence>
<evidence type="ECO:0000256" key="1">
    <source>
        <dbReference type="SAM" id="MobiDB-lite"/>
    </source>
</evidence>
<proteinExistence type="predicted"/>
<dbReference type="PANTHER" id="PTHR36933:SF1">
    <property type="entry name" value="SLL0788 PROTEIN"/>
    <property type="match status" value="1"/>
</dbReference>
<comment type="caution">
    <text evidence="3">The sequence shown here is derived from an EMBL/GenBank/DDBJ whole genome shotgun (WGS) entry which is preliminary data.</text>
</comment>
<accession>A0A9D2N105</accession>
<feature type="domain" description="DUF305" evidence="2">
    <location>
        <begin position="99"/>
        <end position="245"/>
    </location>
</feature>
<organism evidence="3 4">
    <name type="scientific">Candidatus Enterocloster excrementipullorum</name>
    <dbReference type="NCBI Taxonomy" id="2838559"/>
    <lineage>
        <taxon>Bacteria</taxon>
        <taxon>Bacillati</taxon>
        <taxon>Bacillota</taxon>
        <taxon>Clostridia</taxon>
        <taxon>Lachnospirales</taxon>
        <taxon>Lachnospiraceae</taxon>
        <taxon>Enterocloster</taxon>
    </lineage>
</organism>
<evidence type="ECO:0000313" key="4">
    <source>
        <dbReference type="Proteomes" id="UP000823910"/>
    </source>
</evidence>
<dbReference type="AlphaFoldDB" id="A0A9D2N105"/>
<feature type="compositionally biased region" description="Polar residues" evidence="1">
    <location>
        <begin position="13"/>
        <end position="53"/>
    </location>
</feature>
<dbReference type="Gene3D" id="1.20.1260.10">
    <property type="match status" value="2"/>
</dbReference>
<reference evidence="3" key="1">
    <citation type="journal article" date="2021" name="PeerJ">
        <title>Extensive microbial diversity within the chicken gut microbiome revealed by metagenomics and culture.</title>
        <authorList>
            <person name="Gilroy R."/>
            <person name="Ravi A."/>
            <person name="Getino M."/>
            <person name="Pursley I."/>
            <person name="Horton D.L."/>
            <person name="Alikhan N.F."/>
            <person name="Baker D."/>
            <person name="Gharbi K."/>
            <person name="Hall N."/>
            <person name="Watson M."/>
            <person name="Adriaenssens E.M."/>
            <person name="Foster-Nyarko E."/>
            <person name="Jarju S."/>
            <person name="Secka A."/>
            <person name="Antonio M."/>
            <person name="Oren A."/>
            <person name="Chaudhuri R.R."/>
            <person name="La Ragione R."/>
            <person name="Hildebrand F."/>
            <person name="Pallen M.J."/>
        </authorList>
    </citation>
    <scope>NUCLEOTIDE SEQUENCE</scope>
    <source>
        <strain evidence="3">CHK180-15479</strain>
    </source>
</reference>
<dbReference type="Proteomes" id="UP000823910">
    <property type="component" value="Unassembled WGS sequence"/>
</dbReference>
<gene>
    <name evidence="3" type="ORF">H9704_07295</name>
</gene>
<protein>
    <submittedName>
        <fullName evidence="3">DUF305 domain-containing protein</fullName>
    </submittedName>
</protein>
<sequence>MTRCANAEGEGENGTQSEAGSSGEISAQGGESPSGETTSQGDASPSGEESTADASGHDHLNDALNGGNALDKYLTEQASIMMGMEDEMLIRESSGSASVDFLKGMIPHHEAAVSMSESYLKYGGEIPELEDMARDIITAQKKELDQMNELLKQYEADGEEDPEKETQYLEEYSKMFGADGMSHHTGHAAAENIDQAFAEGMIMHHQMAADMAEDILEYTEYDEIRELAQNIIDVQTEEIERMKELAGI</sequence>
<dbReference type="EMBL" id="DWWT01000029">
    <property type="protein sequence ID" value="HJC05942.1"/>
    <property type="molecule type" value="Genomic_DNA"/>
</dbReference>
<dbReference type="PANTHER" id="PTHR36933">
    <property type="entry name" value="SLL0788 PROTEIN"/>
    <property type="match status" value="1"/>
</dbReference>
<dbReference type="Pfam" id="PF03713">
    <property type="entry name" value="DUF305"/>
    <property type="match status" value="1"/>
</dbReference>
<reference evidence="3" key="2">
    <citation type="submission" date="2021-04" db="EMBL/GenBank/DDBJ databases">
        <authorList>
            <person name="Gilroy R."/>
        </authorList>
    </citation>
    <scope>NUCLEOTIDE SEQUENCE</scope>
    <source>
        <strain evidence="3">CHK180-15479</strain>
    </source>
</reference>
<dbReference type="InterPro" id="IPR012347">
    <property type="entry name" value="Ferritin-like"/>
</dbReference>